<organism evidence="2 3">
    <name type="scientific">Striga asiatica</name>
    <name type="common">Asiatic witchweed</name>
    <name type="synonym">Buchnera asiatica</name>
    <dbReference type="NCBI Taxonomy" id="4170"/>
    <lineage>
        <taxon>Eukaryota</taxon>
        <taxon>Viridiplantae</taxon>
        <taxon>Streptophyta</taxon>
        <taxon>Embryophyta</taxon>
        <taxon>Tracheophyta</taxon>
        <taxon>Spermatophyta</taxon>
        <taxon>Magnoliopsida</taxon>
        <taxon>eudicotyledons</taxon>
        <taxon>Gunneridae</taxon>
        <taxon>Pentapetalae</taxon>
        <taxon>asterids</taxon>
        <taxon>lamiids</taxon>
        <taxon>Lamiales</taxon>
        <taxon>Orobanchaceae</taxon>
        <taxon>Buchnereae</taxon>
        <taxon>Striga</taxon>
    </lineage>
</organism>
<feature type="region of interest" description="Disordered" evidence="1">
    <location>
        <begin position="37"/>
        <end position="58"/>
    </location>
</feature>
<gene>
    <name evidence="2" type="ORF">STAS_16794</name>
</gene>
<evidence type="ECO:0000256" key="1">
    <source>
        <dbReference type="SAM" id="MobiDB-lite"/>
    </source>
</evidence>
<feature type="compositionally biased region" description="Basic and acidic residues" evidence="1">
    <location>
        <begin position="1"/>
        <end position="12"/>
    </location>
</feature>
<protein>
    <submittedName>
        <fullName evidence="2">Glutamyl-tRNA(Gln) amidotransferase subunit A</fullName>
    </submittedName>
</protein>
<comment type="caution">
    <text evidence="2">The sequence shown here is derived from an EMBL/GenBank/DDBJ whole genome shotgun (WGS) entry which is preliminary data.</text>
</comment>
<evidence type="ECO:0000313" key="2">
    <source>
        <dbReference type="EMBL" id="GER40134.1"/>
    </source>
</evidence>
<name>A0A5A7Q514_STRAF</name>
<dbReference type="GO" id="GO:0016740">
    <property type="term" value="F:transferase activity"/>
    <property type="evidence" value="ECO:0007669"/>
    <property type="project" value="UniProtKB-KW"/>
</dbReference>
<reference evidence="3" key="1">
    <citation type="journal article" date="2019" name="Curr. Biol.">
        <title>Genome Sequence of Striga asiatica Provides Insight into the Evolution of Plant Parasitism.</title>
        <authorList>
            <person name="Yoshida S."/>
            <person name="Kim S."/>
            <person name="Wafula E.K."/>
            <person name="Tanskanen J."/>
            <person name="Kim Y.M."/>
            <person name="Honaas L."/>
            <person name="Yang Z."/>
            <person name="Spallek T."/>
            <person name="Conn C.E."/>
            <person name="Ichihashi Y."/>
            <person name="Cheong K."/>
            <person name="Cui S."/>
            <person name="Der J.P."/>
            <person name="Gundlach H."/>
            <person name="Jiao Y."/>
            <person name="Hori C."/>
            <person name="Ishida J.K."/>
            <person name="Kasahara H."/>
            <person name="Kiba T."/>
            <person name="Kim M.S."/>
            <person name="Koo N."/>
            <person name="Laohavisit A."/>
            <person name="Lee Y.H."/>
            <person name="Lumba S."/>
            <person name="McCourt P."/>
            <person name="Mortimer J.C."/>
            <person name="Mutuku J.M."/>
            <person name="Nomura T."/>
            <person name="Sasaki-Sekimoto Y."/>
            <person name="Seto Y."/>
            <person name="Wang Y."/>
            <person name="Wakatake T."/>
            <person name="Sakakibara H."/>
            <person name="Demura T."/>
            <person name="Yamaguchi S."/>
            <person name="Yoneyama K."/>
            <person name="Manabe R.I."/>
            <person name="Nelson D.C."/>
            <person name="Schulman A.H."/>
            <person name="Timko M.P."/>
            <person name="dePamphilis C.W."/>
            <person name="Choi D."/>
            <person name="Shirasu K."/>
        </authorList>
    </citation>
    <scope>NUCLEOTIDE SEQUENCE [LARGE SCALE GENOMIC DNA]</scope>
    <source>
        <strain evidence="3">cv. UVA1</strain>
    </source>
</reference>
<dbReference type="AlphaFoldDB" id="A0A5A7Q514"/>
<dbReference type="EMBL" id="BKCP01005838">
    <property type="protein sequence ID" value="GER40134.1"/>
    <property type="molecule type" value="Genomic_DNA"/>
</dbReference>
<feature type="region of interest" description="Disordered" evidence="1">
    <location>
        <begin position="1"/>
        <end position="20"/>
    </location>
</feature>
<keyword evidence="2" id="KW-0808">Transferase</keyword>
<dbReference type="Proteomes" id="UP000325081">
    <property type="component" value="Unassembled WGS sequence"/>
</dbReference>
<keyword evidence="3" id="KW-1185">Reference proteome</keyword>
<sequence length="127" mass="14607">MEKRAQMEEKRGFYRPKRVAQRRNSIHDYGTLRIDHRRRLTESRESSNGKTERAGISFDEAPMAGGKLAETALEIKVTFGAVARDSFRDSEVKPMFTETMNQAEGLRVWLPERRKAADRRKLGPPAD</sequence>
<feature type="compositionally biased region" description="Basic and acidic residues" evidence="1">
    <location>
        <begin position="40"/>
        <end position="53"/>
    </location>
</feature>
<proteinExistence type="predicted"/>
<accession>A0A5A7Q514</accession>
<evidence type="ECO:0000313" key="3">
    <source>
        <dbReference type="Proteomes" id="UP000325081"/>
    </source>
</evidence>